<keyword evidence="1" id="KW-0812">Transmembrane</keyword>
<dbReference type="STRING" id="1601833.SAMN05518684_13215"/>
<sequence>PRPPFFKISLKNTLHILTLMYLLYLRAIVMGLSPLFLGLGETAPKAGSPFFIFK</sequence>
<gene>
    <name evidence="2" type="ORF">SAMN05518684_13215</name>
</gene>
<accession>A0A1H9XAL4</accession>
<dbReference type="EMBL" id="FOGT01000032">
    <property type="protein sequence ID" value="SES43210.1"/>
    <property type="molecule type" value="Genomic_DNA"/>
</dbReference>
<protein>
    <submittedName>
        <fullName evidence="2">Uncharacterized protein</fullName>
    </submittedName>
</protein>
<evidence type="ECO:0000256" key="1">
    <source>
        <dbReference type="SAM" id="Phobius"/>
    </source>
</evidence>
<dbReference type="Proteomes" id="UP000198571">
    <property type="component" value="Unassembled WGS sequence"/>
</dbReference>
<keyword evidence="3" id="KW-1185">Reference proteome</keyword>
<keyword evidence="1" id="KW-0472">Membrane</keyword>
<reference evidence="3" key="1">
    <citation type="submission" date="2016-10" db="EMBL/GenBank/DDBJ databases">
        <authorList>
            <person name="Varghese N."/>
            <person name="Submissions S."/>
        </authorList>
    </citation>
    <scope>NUCLEOTIDE SEQUENCE [LARGE SCALE GENOMIC DNA]</scope>
    <source>
        <strain evidence="3">S9</strain>
    </source>
</reference>
<evidence type="ECO:0000313" key="3">
    <source>
        <dbReference type="Proteomes" id="UP000198571"/>
    </source>
</evidence>
<dbReference type="AlphaFoldDB" id="A0A1H9XAL4"/>
<keyword evidence="1" id="KW-1133">Transmembrane helix</keyword>
<name>A0A1H9XAL4_9BACI</name>
<evidence type="ECO:0000313" key="2">
    <source>
        <dbReference type="EMBL" id="SES43210.1"/>
    </source>
</evidence>
<proteinExistence type="predicted"/>
<feature type="transmembrane region" description="Helical" evidence="1">
    <location>
        <begin position="21"/>
        <end position="40"/>
    </location>
</feature>
<feature type="non-terminal residue" evidence="2">
    <location>
        <position position="1"/>
    </location>
</feature>
<organism evidence="2 3">
    <name type="scientific">Salipaludibacillus aurantiacus</name>
    <dbReference type="NCBI Taxonomy" id="1601833"/>
    <lineage>
        <taxon>Bacteria</taxon>
        <taxon>Bacillati</taxon>
        <taxon>Bacillota</taxon>
        <taxon>Bacilli</taxon>
        <taxon>Bacillales</taxon>
        <taxon>Bacillaceae</taxon>
    </lineage>
</organism>